<dbReference type="Proteomes" id="UP001549047">
    <property type="component" value="Unassembled WGS sequence"/>
</dbReference>
<reference evidence="2 3" key="1">
    <citation type="submission" date="2024-06" db="EMBL/GenBank/DDBJ databases">
        <title>Genomic Encyclopedia of Type Strains, Phase IV (KMG-IV): sequencing the most valuable type-strain genomes for metagenomic binning, comparative biology and taxonomic classification.</title>
        <authorList>
            <person name="Goeker M."/>
        </authorList>
    </citation>
    <scope>NUCLEOTIDE SEQUENCE [LARGE SCALE GENOMIC DNA]</scope>
    <source>
        <strain evidence="2 3">DSM 29780</strain>
    </source>
</reference>
<keyword evidence="3" id="KW-1185">Reference proteome</keyword>
<dbReference type="EMBL" id="JBEPMB010000001">
    <property type="protein sequence ID" value="MET3612213.1"/>
    <property type="molecule type" value="Genomic_DNA"/>
</dbReference>
<accession>A0ABV2IV23</accession>
<evidence type="ECO:0000313" key="3">
    <source>
        <dbReference type="Proteomes" id="UP001549047"/>
    </source>
</evidence>
<evidence type="ECO:0000313" key="2">
    <source>
        <dbReference type="EMBL" id="MET3612213.1"/>
    </source>
</evidence>
<keyword evidence="1" id="KW-0472">Membrane</keyword>
<name>A0ABV2IV23_9HYPH</name>
<evidence type="ECO:0000256" key="1">
    <source>
        <dbReference type="SAM" id="Phobius"/>
    </source>
</evidence>
<gene>
    <name evidence="2" type="ORF">ABID16_000518</name>
</gene>
<keyword evidence="1" id="KW-0812">Transmembrane</keyword>
<proteinExistence type="predicted"/>
<keyword evidence="1" id="KW-1133">Transmembrane helix</keyword>
<organism evidence="2 3">
    <name type="scientific">Rhizobium aquaticum</name>
    <dbReference type="NCBI Taxonomy" id="1549636"/>
    <lineage>
        <taxon>Bacteria</taxon>
        <taxon>Pseudomonadati</taxon>
        <taxon>Pseudomonadota</taxon>
        <taxon>Alphaproteobacteria</taxon>
        <taxon>Hyphomicrobiales</taxon>
        <taxon>Rhizobiaceae</taxon>
        <taxon>Rhizobium/Agrobacterium group</taxon>
        <taxon>Rhizobium</taxon>
    </lineage>
</organism>
<sequence>MNDALNPVTENDLHAYADGQMAAEEVARVEAWLAQRPEDATRVAAWRSQNETIRDMFAPYARTQPDDAARLKTPPQRSLIDRLPMRAAAAVLLFALGTATGLGLPSLLGSTATATPIFEQASDAYTIYAREVRHPVEVWAGEKDHLVAWLGKRLGEKIVAPDLASTGYKLVGGRLVPVDGVAGALLMYEDQSGKRLTLLLGRTAKKSETAFQFASEGSVETLYWMDNGLAYAVSGEVSREALRAVADLCYRQFQPA</sequence>
<feature type="transmembrane region" description="Helical" evidence="1">
    <location>
        <begin position="87"/>
        <end position="108"/>
    </location>
</feature>
<comment type="caution">
    <text evidence="2">The sequence shown here is derived from an EMBL/GenBank/DDBJ whole genome shotgun (WGS) entry which is preliminary data.</text>
</comment>
<protein>
    <submittedName>
        <fullName evidence="2">Anti-sigma factor RsiW</fullName>
    </submittedName>
</protein>
<dbReference type="RefSeq" id="WP_354554790.1">
    <property type="nucleotide sequence ID" value="NZ_JBEPMB010000001.1"/>
</dbReference>